<dbReference type="SUPFAM" id="SSF52833">
    <property type="entry name" value="Thioredoxin-like"/>
    <property type="match status" value="1"/>
</dbReference>
<gene>
    <name evidence="2" type="ORF">CDV26_08905</name>
</gene>
<reference evidence="2 3" key="1">
    <citation type="submission" date="2017-06" db="EMBL/GenBank/DDBJ databases">
        <title>Complete genome of Francisella halioticida.</title>
        <authorList>
            <person name="Sjodin A."/>
        </authorList>
    </citation>
    <scope>NUCLEOTIDE SEQUENCE [LARGE SCALE GENOMIC DNA]</scope>
    <source>
        <strain evidence="2 3">DSM 23729</strain>
    </source>
</reference>
<dbReference type="Gene3D" id="1.20.1050.10">
    <property type="match status" value="1"/>
</dbReference>
<dbReference type="InterPro" id="IPR036282">
    <property type="entry name" value="Glutathione-S-Trfase_C_sf"/>
</dbReference>
<keyword evidence="3" id="KW-1185">Reference proteome</keyword>
<proteinExistence type="predicted"/>
<dbReference type="Pfam" id="PF02798">
    <property type="entry name" value="GST_N"/>
    <property type="match status" value="1"/>
</dbReference>
<sequence length="209" mass="24094">MYKLYSIAGSCSTAITTLMEKLNLDYEVVQRSEVANYSDIVPTNQVPALVCEDQIITEGAAIALFLLEKHCNYLKNLELNQKAKFYQMLMFNYATLHPAYSKILTVSSIMDTKEHTLLQSLADKVSDNWRIIDNHLQNNEFMFGNSPTIIDYLITIYSTWSRFAPELKFEIGENSKRLALQISKTPEFINACKKENIRFDSQLRLKQDK</sequence>
<feature type="domain" description="GST N-terminal" evidence="1">
    <location>
        <begin position="1"/>
        <end position="74"/>
    </location>
</feature>
<dbReference type="InterPro" id="IPR004045">
    <property type="entry name" value="Glutathione_S-Trfase_N"/>
</dbReference>
<dbReference type="Gene3D" id="3.40.30.10">
    <property type="entry name" value="Glutaredoxin"/>
    <property type="match status" value="1"/>
</dbReference>
<dbReference type="Proteomes" id="UP000249910">
    <property type="component" value="Chromosome"/>
</dbReference>
<dbReference type="RefSeq" id="WP_088772971.1">
    <property type="nucleotide sequence ID" value="NZ_AP023082.1"/>
</dbReference>
<dbReference type="PANTHER" id="PTHR44051:SF8">
    <property type="entry name" value="GLUTATHIONE S-TRANSFERASE GSTA"/>
    <property type="match status" value="1"/>
</dbReference>
<dbReference type="PROSITE" id="PS50404">
    <property type="entry name" value="GST_NTER"/>
    <property type="match status" value="1"/>
</dbReference>
<evidence type="ECO:0000313" key="3">
    <source>
        <dbReference type="Proteomes" id="UP000249910"/>
    </source>
</evidence>
<dbReference type="EMBL" id="CP022132">
    <property type="protein sequence ID" value="ASG68491.1"/>
    <property type="molecule type" value="Genomic_DNA"/>
</dbReference>
<organism evidence="2 3">
    <name type="scientific">Francisella halioticida</name>
    <dbReference type="NCBI Taxonomy" id="549298"/>
    <lineage>
        <taxon>Bacteria</taxon>
        <taxon>Pseudomonadati</taxon>
        <taxon>Pseudomonadota</taxon>
        <taxon>Gammaproteobacteria</taxon>
        <taxon>Thiotrichales</taxon>
        <taxon>Francisellaceae</taxon>
        <taxon>Francisella</taxon>
    </lineage>
</organism>
<accession>A0ABM6M0S3</accession>
<protein>
    <recommendedName>
        <fullName evidence="1">GST N-terminal domain-containing protein</fullName>
    </recommendedName>
</protein>
<dbReference type="InterPro" id="IPR036249">
    <property type="entry name" value="Thioredoxin-like_sf"/>
</dbReference>
<name>A0ABM6M0S3_9GAMM</name>
<evidence type="ECO:0000313" key="2">
    <source>
        <dbReference type="EMBL" id="ASG68491.1"/>
    </source>
</evidence>
<dbReference type="PANTHER" id="PTHR44051">
    <property type="entry name" value="GLUTATHIONE S-TRANSFERASE-RELATED"/>
    <property type="match status" value="1"/>
</dbReference>
<dbReference type="SUPFAM" id="SSF47616">
    <property type="entry name" value="GST C-terminal domain-like"/>
    <property type="match status" value="1"/>
</dbReference>
<evidence type="ECO:0000259" key="1">
    <source>
        <dbReference type="PROSITE" id="PS50404"/>
    </source>
</evidence>